<sequence>MQPTENNMEANSSLFTNSTASEDLFTGLQLLLDFKLLFIPLYCILVIVASAGNIFLVVCIIADNKLHNATNFFIGNLSVGDLLMCLTCVPLTVSYAFESRGWLFGRFMCHFVTLMQVATAYVSVLSLTAIAVDRYIVVAHPVRKRITLRCCGLIVGAIWVVSLALAAPPSVYTGYLDLNSIGHDIIICEEFWKGLEKQRLIYSCTMLLMSYMLPLSAVTISYCSITIHLRRRCIPGMVEQNQAKWNKKKRKTFVLLVISVLAFAVCWMPLQILNLIRDLDGDFKIIDKKYVNVIQVSCHFIAMSSTCYNPFIYASLHQKFRLHLKNYFRQTRHSSSLMSKSSRQNTCMTAISEVPKSGRENKAF</sequence>
<comment type="subcellular location">
    <subcellularLocation>
        <location evidence="1">Membrane</location>
        <topology evidence="1">Multi-pass membrane protein</topology>
    </subcellularLocation>
</comment>
<dbReference type="PRINTS" id="PR00237">
    <property type="entry name" value="GPCRRHODOPSN"/>
</dbReference>
<evidence type="ECO:0000256" key="8">
    <source>
        <dbReference type="RuleBase" id="RU000688"/>
    </source>
</evidence>
<dbReference type="InterPro" id="IPR000276">
    <property type="entry name" value="GPCR_Rhodpsn"/>
</dbReference>
<evidence type="ECO:0000256" key="4">
    <source>
        <dbReference type="ARBA" id="ARBA00023040"/>
    </source>
</evidence>
<reference evidence="11" key="3">
    <citation type="submission" date="2025-09" db="UniProtKB">
        <authorList>
            <consortium name="Ensembl"/>
        </authorList>
    </citation>
    <scope>IDENTIFICATION</scope>
</reference>
<keyword evidence="3 9" id="KW-1133">Transmembrane helix</keyword>
<keyword evidence="5 9" id="KW-0472">Membrane</keyword>
<protein>
    <recommendedName>
        <fullName evidence="10">G-protein coupled receptors family 1 profile domain-containing protein</fullName>
    </recommendedName>
</protein>
<dbReference type="GeneTree" id="ENSGT00940000162008"/>
<evidence type="ECO:0000259" key="10">
    <source>
        <dbReference type="PROSITE" id="PS50262"/>
    </source>
</evidence>
<reference evidence="11" key="2">
    <citation type="submission" date="2025-08" db="UniProtKB">
        <authorList>
            <consortium name="Ensembl"/>
        </authorList>
    </citation>
    <scope>IDENTIFICATION</scope>
</reference>
<dbReference type="GO" id="GO:0005886">
    <property type="term" value="C:plasma membrane"/>
    <property type="evidence" value="ECO:0007669"/>
    <property type="project" value="TreeGrafter"/>
</dbReference>
<dbReference type="EMBL" id="AFYH01132881">
    <property type="status" value="NOT_ANNOTATED_CDS"/>
    <property type="molecule type" value="Genomic_DNA"/>
</dbReference>
<evidence type="ECO:0000256" key="6">
    <source>
        <dbReference type="ARBA" id="ARBA00023170"/>
    </source>
</evidence>
<dbReference type="PROSITE" id="PS50262">
    <property type="entry name" value="G_PROTEIN_RECEP_F1_2"/>
    <property type="match status" value="1"/>
</dbReference>
<feature type="transmembrane region" description="Helical" evidence="9">
    <location>
        <begin position="253"/>
        <end position="273"/>
    </location>
</feature>
<dbReference type="eggNOG" id="KOG3656">
    <property type="taxonomic scope" value="Eukaryota"/>
</dbReference>
<dbReference type="InterPro" id="IPR001402">
    <property type="entry name" value="Prolrel_pep_rcpt"/>
</dbReference>
<evidence type="ECO:0000256" key="3">
    <source>
        <dbReference type="ARBA" id="ARBA00022989"/>
    </source>
</evidence>
<dbReference type="HOGENOM" id="CLU_009579_6_1_1"/>
<keyword evidence="6 8" id="KW-0675">Receptor</keyword>
<dbReference type="Pfam" id="PF00001">
    <property type="entry name" value="7tm_1"/>
    <property type="match status" value="1"/>
</dbReference>
<organism evidence="11 12">
    <name type="scientific">Latimeria chalumnae</name>
    <name type="common">Coelacanth</name>
    <dbReference type="NCBI Taxonomy" id="7897"/>
    <lineage>
        <taxon>Eukaryota</taxon>
        <taxon>Metazoa</taxon>
        <taxon>Chordata</taxon>
        <taxon>Craniata</taxon>
        <taxon>Vertebrata</taxon>
        <taxon>Euteleostomi</taxon>
        <taxon>Coelacanthiformes</taxon>
        <taxon>Coelacanthidae</taxon>
        <taxon>Latimeria</taxon>
    </lineage>
</organism>
<dbReference type="Proteomes" id="UP000008672">
    <property type="component" value="Unassembled WGS sequence"/>
</dbReference>
<evidence type="ECO:0000313" key="11">
    <source>
        <dbReference type="Ensembl" id="ENSLACP00000014694.1"/>
    </source>
</evidence>
<dbReference type="InParanoid" id="H3AYH3"/>
<keyword evidence="2 8" id="KW-0812">Transmembrane</keyword>
<dbReference type="GO" id="GO:0043005">
    <property type="term" value="C:neuron projection"/>
    <property type="evidence" value="ECO:0007669"/>
    <property type="project" value="TreeGrafter"/>
</dbReference>
<dbReference type="GO" id="GO:0042923">
    <property type="term" value="F:neuropeptide binding"/>
    <property type="evidence" value="ECO:0007669"/>
    <property type="project" value="TreeGrafter"/>
</dbReference>
<feature type="transmembrane region" description="Helical" evidence="9">
    <location>
        <begin position="103"/>
        <end position="125"/>
    </location>
</feature>
<gene>
    <name evidence="11" type="primary">LOC102352872</name>
</gene>
<dbReference type="PROSITE" id="PS00237">
    <property type="entry name" value="G_PROTEIN_RECEP_F1_1"/>
    <property type="match status" value="1"/>
</dbReference>
<evidence type="ECO:0000256" key="5">
    <source>
        <dbReference type="ARBA" id="ARBA00023136"/>
    </source>
</evidence>
<keyword evidence="12" id="KW-1185">Reference proteome</keyword>
<evidence type="ECO:0000256" key="1">
    <source>
        <dbReference type="ARBA" id="ARBA00004141"/>
    </source>
</evidence>
<evidence type="ECO:0000256" key="9">
    <source>
        <dbReference type="SAM" id="Phobius"/>
    </source>
</evidence>
<keyword evidence="7 8" id="KW-0807">Transducer</keyword>
<feature type="domain" description="G-protein coupled receptors family 1 profile" evidence="10">
    <location>
        <begin position="52"/>
        <end position="313"/>
    </location>
</feature>
<feature type="transmembrane region" description="Helical" evidence="9">
    <location>
        <begin position="293"/>
        <end position="316"/>
    </location>
</feature>
<dbReference type="PANTHER" id="PTHR24235">
    <property type="entry name" value="NEUROPEPTIDE Y RECEPTOR"/>
    <property type="match status" value="1"/>
</dbReference>
<feature type="transmembrane region" description="Helical" evidence="9">
    <location>
        <begin position="146"/>
        <end position="167"/>
    </location>
</feature>
<proteinExistence type="inferred from homology"/>
<dbReference type="Gene3D" id="1.20.1070.10">
    <property type="entry name" value="Rhodopsin 7-helix transmembrane proteins"/>
    <property type="match status" value="1"/>
</dbReference>
<dbReference type="Ensembl" id="ENSLACT00000014796.1">
    <property type="protein sequence ID" value="ENSLACP00000014694.1"/>
    <property type="gene ID" value="ENSLACG00000012931.1"/>
</dbReference>
<dbReference type="AlphaFoldDB" id="H3AYH3"/>
<dbReference type="GO" id="GO:0004983">
    <property type="term" value="F:neuropeptide Y receptor activity"/>
    <property type="evidence" value="ECO:0007669"/>
    <property type="project" value="InterPro"/>
</dbReference>
<evidence type="ECO:0000256" key="2">
    <source>
        <dbReference type="ARBA" id="ARBA00022692"/>
    </source>
</evidence>
<feature type="transmembrane region" description="Helical" evidence="9">
    <location>
        <begin position="73"/>
        <end position="97"/>
    </location>
</feature>
<dbReference type="SUPFAM" id="SSF81321">
    <property type="entry name" value="Family A G protein-coupled receptor-like"/>
    <property type="match status" value="1"/>
</dbReference>
<comment type="similarity">
    <text evidence="8">Belongs to the G-protein coupled receptor 1 family.</text>
</comment>
<dbReference type="PANTHER" id="PTHR24235:SF15">
    <property type="entry name" value="PROLACTIN-RELEASING PEPTIDE RECEPTOR-LIKE PROTEIN 4"/>
    <property type="match status" value="1"/>
</dbReference>
<accession>H3AYH3</accession>
<dbReference type="InterPro" id="IPR017452">
    <property type="entry name" value="GPCR_Rhodpsn_7TM"/>
</dbReference>
<keyword evidence="4 8" id="KW-0297">G-protein coupled receptor</keyword>
<reference evidence="12" key="1">
    <citation type="submission" date="2011-08" db="EMBL/GenBank/DDBJ databases">
        <title>The draft genome of Latimeria chalumnae.</title>
        <authorList>
            <person name="Di Palma F."/>
            <person name="Alfoldi J."/>
            <person name="Johnson J."/>
            <person name="Berlin A."/>
            <person name="Gnerre S."/>
            <person name="Jaffe D."/>
            <person name="MacCallum I."/>
            <person name="Young S."/>
            <person name="Walker B.J."/>
            <person name="Lander E."/>
            <person name="Lindblad-Toh K."/>
        </authorList>
    </citation>
    <scope>NUCLEOTIDE SEQUENCE [LARGE SCALE GENOMIC DNA]</scope>
    <source>
        <strain evidence="12">Wild caught</strain>
    </source>
</reference>
<feature type="transmembrane region" description="Helical" evidence="9">
    <location>
        <begin position="200"/>
        <end position="222"/>
    </location>
</feature>
<evidence type="ECO:0000256" key="7">
    <source>
        <dbReference type="ARBA" id="ARBA00023224"/>
    </source>
</evidence>
<name>H3AYH3_LATCH</name>
<dbReference type="STRING" id="7897.ENSLACP00000014694"/>
<evidence type="ECO:0000313" key="12">
    <source>
        <dbReference type="Proteomes" id="UP000008672"/>
    </source>
</evidence>
<dbReference type="OMA" id="MSYCAIT"/>
<dbReference type="PRINTS" id="PR01018">
    <property type="entry name" value="PRPRECEPTOR"/>
</dbReference>
<feature type="transmembrane region" description="Helical" evidence="9">
    <location>
        <begin position="37"/>
        <end position="61"/>
    </location>
</feature>